<gene>
    <name evidence="2" type="primary">csy3</name>
    <name evidence="2" type="ORF">WMO13_05315</name>
</gene>
<dbReference type="Pfam" id="PF09615">
    <property type="entry name" value="Cas_Csy3"/>
    <property type="match status" value="1"/>
</dbReference>
<evidence type="ECO:0000313" key="3">
    <source>
        <dbReference type="Proteomes" id="UP001449178"/>
    </source>
</evidence>
<organism evidence="2 3">
    <name type="scientific">Ignatzschineria larvae DSM 13226</name>
    <dbReference type="NCBI Taxonomy" id="1111732"/>
    <lineage>
        <taxon>Bacteria</taxon>
        <taxon>Pseudomonadati</taxon>
        <taxon>Pseudomonadota</taxon>
        <taxon>Gammaproteobacteria</taxon>
        <taxon>Cardiobacteriales</taxon>
        <taxon>Ignatzschineriaceae</taxon>
        <taxon>Ignatzschineria</taxon>
    </lineage>
</organism>
<dbReference type="NCBIfam" id="TIGR02566">
    <property type="entry name" value="cas_Csy3"/>
    <property type="match status" value="1"/>
</dbReference>
<reference evidence="2 3" key="1">
    <citation type="submission" date="2024-03" db="EMBL/GenBank/DDBJ databases">
        <title>Complete Genome Sequence and Annotation of Ignatzschineria larvae DSM 13226.</title>
        <authorList>
            <person name="Cantrell E."/>
            <person name="Burcham Z.M."/>
        </authorList>
    </citation>
    <scope>NUCLEOTIDE SEQUENCE [LARGE SCALE GENOMIC DNA]</scope>
    <source>
        <strain evidence="2 3">DSM 13226</strain>
    </source>
</reference>
<sequence length="334" mass="37512">MAIKLPSMLSFERKLEISDALMFSGDWSTISNLQDEKEAESAKNWQKIPITKRQNRSTQSAEGTPDDKKKQPNPASSDSDDANLPLEHDTLKVSFSMRIIGNLGIPFGCNSPEFSEAIQDRVTEFKAGEGVDILGHRYAYNIANGRFLWRNRVGAEEILIKVKVAEEQFEFMAYDFSLTDFDKNKENQELQKLGAIISDALKSDHQNFALIEVEAFVKLGKLQHVFPSQEMNMGEKGKTLFQLGGGAAMHNVKIGNAIRTIDTWYPRYDDMKIPIAIEPFGAVTQIGDAFRKNRKEGDLYSLMVDWINGKDLTIEEQAYVVGNLIRGGVFSSSK</sequence>
<protein>
    <submittedName>
        <fullName evidence="2">Type I-F CRISPR-associated protein Csy3</fullName>
    </submittedName>
</protein>
<dbReference type="InterPro" id="IPR013399">
    <property type="entry name" value="CRISPR-assoc_prot_Csy3"/>
</dbReference>
<dbReference type="Proteomes" id="UP001449178">
    <property type="component" value="Chromosome"/>
</dbReference>
<dbReference type="EMBL" id="CP150637">
    <property type="protein sequence ID" value="WZW86811.1"/>
    <property type="molecule type" value="Genomic_DNA"/>
</dbReference>
<dbReference type="RefSeq" id="WP_026879511.1">
    <property type="nucleotide sequence ID" value="NZ_CP150637.1"/>
</dbReference>
<proteinExistence type="predicted"/>
<evidence type="ECO:0000313" key="2">
    <source>
        <dbReference type="EMBL" id="WZW86811.1"/>
    </source>
</evidence>
<keyword evidence="3" id="KW-1185">Reference proteome</keyword>
<evidence type="ECO:0000256" key="1">
    <source>
        <dbReference type="SAM" id="MobiDB-lite"/>
    </source>
</evidence>
<feature type="region of interest" description="Disordered" evidence="1">
    <location>
        <begin position="35"/>
        <end position="85"/>
    </location>
</feature>
<accession>A0ABZ3BX62</accession>
<name>A0ABZ3BX62_9GAMM</name>